<protein>
    <recommendedName>
        <fullName evidence="4 12">Heme exporter protein D</fullName>
    </recommendedName>
</protein>
<evidence type="ECO:0000256" key="7">
    <source>
        <dbReference type="ARBA" id="ARBA00022519"/>
    </source>
</evidence>
<sequence length="59" mass="6552">MSYRDYVTAAYAVFAAVLLWDYVVPRLRIRQLLRSARLLAARRAAASSASEAPAGELPR</sequence>
<accession>A0ABP7MBH1</accession>
<reference evidence="14" key="1">
    <citation type="journal article" date="2019" name="Int. J. Syst. Evol. Microbiol.">
        <title>The Global Catalogue of Microorganisms (GCM) 10K type strain sequencing project: providing services to taxonomists for standard genome sequencing and annotation.</title>
        <authorList>
            <consortium name="The Broad Institute Genomics Platform"/>
            <consortium name="The Broad Institute Genome Sequencing Center for Infectious Disease"/>
            <person name="Wu L."/>
            <person name="Ma J."/>
        </authorList>
    </citation>
    <scope>NUCLEOTIDE SEQUENCE [LARGE SCALE GENOMIC DNA]</scope>
    <source>
        <strain evidence="14">JCM 16916</strain>
    </source>
</reference>
<comment type="caution">
    <text evidence="13">The sequence shown here is derived from an EMBL/GenBank/DDBJ whole genome shotgun (WGS) entry which is preliminary data.</text>
</comment>
<dbReference type="Proteomes" id="UP001501727">
    <property type="component" value="Unassembled WGS sequence"/>
</dbReference>
<comment type="subcellular location">
    <subcellularLocation>
        <location evidence="2 12">Cell inner membrane</location>
        <topology evidence="2 12">Single-pass membrane protein</topology>
    </subcellularLocation>
</comment>
<dbReference type="Pfam" id="PF04995">
    <property type="entry name" value="CcmD"/>
    <property type="match status" value="1"/>
</dbReference>
<keyword evidence="10 12" id="KW-1133">Transmembrane helix</keyword>
<feature type="transmembrane region" description="Helical" evidence="12">
    <location>
        <begin position="6"/>
        <end position="24"/>
    </location>
</feature>
<evidence type="ECO:0000256" key="5">
    <source>
        <dbReference type="ARBA" id="ARBA00022448"/>
    </source>
</evidence>
<evidence type="ECO:0000256" key="6">
    <source>
        <dbReference type="ARBA" id="ARBA00022475"/>
    </source>
</evidence>
<evidence type="ECO:0000256" key="8">
    <source>
        <dbReference type="ARBA" id="ARBA00022692"/>
    </source>
</evidence>
<proteinExistence type="inferred from homology"/>
<evidence type="ECO:0000256" key="9">
    <source>
        <dbReference type="ARBA" id="ARBA00022748"/>
    </source>
</evidence>
<keyword evidence="14" id="KW-1185">Reference proteome</keyword>
<keyword evidence="8 12" id="KW-0812">Transmembrane</keyword>
<evidence type="ECO:0000256" key="10">
    <source>
        <dbReference type="ARBA" id="ARBA00022989"/>
    </source>
</evidence>
<gene>
    <name evidence="13" type="ORF">GCM10022229_10970</name>
</gene>
<evidence type="ECO:0000313" key="14">
    <source>
        <dbReference type="Proteomes" id="UP001501727"/>
    </source>
</evidence>
<evidence type="ECO:0000313" key="13">
    <source>
        <dbReference type="EMBL" id="GAA3919190.1"/>
    </source>
</evidence>
<dbReference type="InterPro" id="IPR007078">
    <property type="entry name" value="Haem_export_protD_CcmD"/>
</dbReference>
<evidence type="ECO:0000256" key="4">
    <source>
        <dbReference type="ARBA" id="ARBA00016461"/>
    </source>
</evidence>
<keyword evidence="9 12" id="KW-0201">Cytochrome c-type biogenesis</keyword>
<keyword evidence="7 12" id="KW-0997">Cell inner membrane</keyword>
<keyword evidence="5 12" id="KW-0813">Transport</keyword>
<organism evidence="13 14">
    <name type="scientific">Luteimonas lutimaris</name>
    <dbReference type="NCBI Taxonomy" id="698645"/>
    <lineage>
        <taxon>Bacteria</taxon>
        <taxon>Pseudomonadati</taxon>
        <taxon>Pseudomonadota</taxon>
        <taxon>Gammaproteobacteria</taxon>
        <taxon>Lysobacterales</taxon>
        <taxon>Lysobacteraceae</taxon>
        <taxon>Luteimonas</taxon>
    </lineage>
</organism>
<keyword evidence="11 12" id="KW-0472">Membrane</keyword>
<dbReference type="EMBL" id="BAAAZU010000004">
    <property type="protein sequence ID" value="GAA3919190.1"/>
    <property type="molecule type" value="Genomic_DNA"/>
</dbReference>
<evidence type="ECO:0000256" key="11">
    <source>
        <dbReference type="ARBA" id="ARBA00023136"/>
    </source>
</evidence>
<name>A0ABP7MBH1_9GAMM</name>
<dbReference type="RefSeq" id="WP_344758947.1">
    <property type="nucleotide sequence ID" value="NZ_BAAAZU010000004.1"/>
</dbReference>
<evidence type="ECO:0000256" key="12">
    <source>
        <dbReference type="RuleBase" id="RU363101"/>
    </source>
</evidence>
<evidence type="ECO:0000256" key="1">
    <source>
        <dbReference type="ARBA" id="ARBA00002442"/>
    </source>
</evidence>
<comment type="function">
    <text evidence="1 12">Required for the export of heme to the periplasm for the biogenesis of c-type cytochromes.</text>
</comment>
<evidence type="ECO:0000256" key="2">
    <source>
        <dbReference type="ARBA" id="ARBA00004377"/>
    </source>
</evidence>
<comment type="similarity">
    <text evidence="3 12">Belongs to the CcmD/CycX/HelD family.</text>
</comment>
<evidence type="ECO:0000256" key="3">
    <source>
        <dbReference type="ARBA" id="ARBA00008741"/>
    </source>
</evidence>
<keyword evidence="6 12" id="KW-1003">Cell membrane</keyword>